<evidence type="ECO:0000256" key="8">
    <source>
        <dbReference type="ARBA" id="ARBA00022827"/>
    </source>
</evidence>
<proteinExistence type="inferred from homology"/>
<keyword evidence="9" id="KW-0560">Oxidoreductase</keyword>
<dbReference type="InterPro" id="IPR036188">
    <property type="entry name" value="FAD/NAD-bd_sf"/>
</dbReference>
<dbReference type="Gene3D" id="3.30.9.10">
    <property type="entry name" value="D-Amino Acid Oxidase, subunit A, domain 2"/>
    <property type="match status" value="1"/>
</dbReference>
<dbReference type="OrthoDB" id="5337444at2"/>
<dbReference type="GO" id="GO:0005737">
    <property type="term" value="C:cytoplasm"/>
    <property type="evidence" value="ECO:0007669"/>
    <property type="project" value="TreeGrafter"/>
</dbReference>
<dbReference type="Pfam" id="PF06039">
    <property type="entry name" value="Mqo"/>
    <property type="match status" value="1"/>
</dbReference>
<dbReference type="GO" id="GO:0006099">
    <property type="term" value="P:tricarboxylic acid cycle"/>
    <property type="evidence" value="ECO:0007669"/>
    <property type="project" value="UniProtKB-UniPathway"/>
</dbReference>
<reference evidence="12 13" key="1">
    <citation type="submission" date="2019-04" db="EMBL/GenBank/DDBJ databases">
        <title>Sulfurimonas crateris sp. nov. a facultative anaerobic sulfur-oxidizing chemolithautotrophic bacterium isolated from a terrestrial mud vulcano.</title>
        <authorList>
            <person name="Ratnikova N.M."/>
            <person name="Slobodkin A.I."/>
            <person name="Merkel A.Y."/>
            <person name="Novikov A."/>
            <person name="Bonch-Osmolovskaya E.A."/>
            <person name="Slobodkina G.B."/>
        </authorList>
    </citation>
    <scope>NUCLEOTIDE SEQUENCE [LARGE SCALE GENOMIC DNA]</scope>
    <source>
        <strain evidence="12 13">SN118</strain>
    </source>
</reference>
<evidence type="ECO:0000256" key="6">
    <source>
        <dbReference type="ARBA" id="ARBA00022532"/>
    </source>
</evidence>
<keyword evidence="6" id="KW-0816">Tricarboxylic acid cycle</keyword>
<dbReference type="Gene3D" id="3.50.50.60">
    <property type="entry name" value="FAD/NAD(P)-binding domain"/>
    <property type="match status" value="1"/>
</dbReference>
<dbReference type="PANTHER" id="PTHR43104">
    <property type="entry name" value="L-2-HYDROXYGLUTARATE DEHYDROGENASE, MITOCHONDRIAL"/>
    <property type="match status" value="1"/>
</dbReference>
<sequence length="502" mass="57380">MGVKNFEVIIVGAGVSGSALAYELARYTDIKSIGIIEKYENIATLNSCGTSNSQTIHVGDIETNYTLQKAAITKRTAKMVEKYCLQHNYQNKIIFSHQKMALGVGKKEVEFLLHRYEEFSELFPYLEVWDKEKLKKLEPRVVFDEDGKERKESIVGIGTKDQWTTVDFGKLSSSFIENAKRERDVELELFLNTKVESIEKSKKRGYVVKTKDNTFYADFVVVDAGAHSLFLAHQMGFGQNLGCLPVAGSFYITNEKMLNGKVYMIQNPKLPFAALHGDPDILADGNTRFGPTALILPKLERYKSGTYLDFWKTLRFDKNIAIALWKLLKESDIRKYIFRNFLFEIPFLNKYLFLRDARKIVPSLKLDEFRYAKGFGGVRPQVLNKDEQRLLLGEASIYTGEGLIFNMTPSPGATSCLGNAERDLKYIVKYLGKTFDETKFNDELTDGEYCVLPEPIASQQAVVNLIRAEIQRTEEKYLKDLRQGQPDADFWDKPHSKLQEKK</sequence>
<dbReference type="GO" id="GO:0047545">
    <property type="term" value="F:(S)-2-hydroxyglutarate dehydrogenase activity"/>
    <property type="evidence" value="ECO:0007669"/>
    <property type="project" value="TreeGrafter"/>
</dbReference>
<gene>
    <name evidence="12" type="ORF">FCU45_08270</name>
</gene>
<dbReference type="UniPathway" id="UPA00223">
    <property type="reaction ID" value="UER01008"/>
</dbReference>
<keyword evidence="8" id="KW-0274">FAD</keyword>
<dbReference type="PANTHER" id="PTHR43104:SF2">
    <property type="entry name" value="L-2-HYDROXYGLUTARATE DEHYDROGENASE, MITOCHONDRIAL"/>
    <property type="match status" value="1"/>
</dbReference>
<dbReference type="Proteomes" id="UP000309561">
    <property type="component" value="Unassembled WGS sequence"/>
</dbReference>
<evidence type="ECO:0000256" key="11">
    <source>
        <dbReference type="ARBA" id="ARBA00031550"/>
    </source>
</evidence>
<accession>A0A4U2Z449</accession>
<evidence type="ECO:0000256" key="5">
    <source>
        <dbReference type="ARBA" id="ARBA00013026"/>
    </source>
</evidence>
<keyword evidence="13" id="KW-1185">Reference proteome</keyword>
<name>A0A4U2Z449_9BACT</name>
<evidence type="ECO:0000256" key="2">
    <source>
        <dbReference type="ARBA" id="ARBA00001974"/>
    </source>
</evidence>
<dbReference type="SUPFAM" id="SSF51905">
    <property type="entry name" value="FAD/NAD(P)-binding domain"/>
    <property type="match status" value="1"/>
</dbReference>
<evidence type="ECO:0000313" key="12">
    <source>
        <dbReference type="EMBL" id="TKI68947.1"/>
    </source>
</evidence>
<dbReference type="EC" id="1.1.5.4" evidence="5"/>
<comment type="pathway">
    <text evidence="3">Carbohydrate metabolism; tricarboxylic acid cycle; oxaloacetate from (S)-malate (quinone route): step 1/1.</text>
</comment>
<evidence type="ECO:0000256" key="1">
    <source>
        <dbReference type="ARBA" id="ARBA00001139"/>
    </source>
</evidence>
<comment type="cofactor">
    <cofactor evidence="2">
        <name>FAD</name>
        <dbReference type="ChEBI" id="CHEBI:57692"/>
    </cofactor>
</comment>
<organism evidence="12 13">
    <name type="scientific">Sulfurimonas crateris</name>
    <dbReference type="NCBI Taxonomy" id="2574727"/>
    <lineage>
        <taxon>Bacteria</taxon>
        <taxon>Pseudomonadati</taxon>
        <taxon>Campylobacterota</taxon>
        <taxon>Epsilonproteobacteria</taxon>
        <taxon>Campylobacterales</taxon>
        <taxon>Sulfurimonadaceae</taxon>
        <taxon>Sulfurimonas</taxon>
    </lineage>
</organism>
<comment type="caution">
    <text evidence="12">The sequence shown here is derived from an EMBL/GenBank/DDBJ whole genome shotgun (WGS) entry which is preliminary data.</text>
</comment>
<evidence type="ECO:0000256" key="7">
    <source>
        <dbReference type="ARBA" id="ARBA00022630"/>
    </source>
</evidence>
<evidence type="ECO:0000256" key="10">
    <source>
        <dbReference type="ARBA" id="ARBA00030660"/>
    </source>
</evidence>
<evidence type="ECO:0000256" key="4">
    <source>
        <dbReference type="ARBA" id="ARBA00006389"/>
    </source>
</evidence>
<keyword evidence="7" id="KW-0285">Flavoprotein</keyword>
<evidence type="ECO:0000256" key="3">
    <source>
        <dbReference type="ARBA" id="ARBA00005012"/>
    </source>
</evidence>
<comment type="similarity">
    <text evidence="4">Belongs to the MQO family.</text>
</comment>
<dbReference type="GO" id="GO:0008924">
    <property type="term" value="F:L-malate dehydrogenase (quinone) activity"/>
    <property type="evidence" value="ECO:0007669"/>
    <property type="project" value="UniProtKB-EC"/>
</dbReference>
<evidence type="ECO:0000313" key="13">
    <source>
        <dbReference type="Proteomes" id="UP000309561"/>
    </source>
</evidence>
<dbReference type="InterPro" id="IPR006231">
    <property type="entry name" value="MQO"/>
</dbReference>
<dbReference type="EMBL" id="SZPX01000006">
    <property type="protein sequence ID" value="TKI68947.1"/>
    <property type="molecule type" value="Genomic_DNA"/>
</dbReference>
<comment type="catalytic activity">
    <reaction evidence="1">
        <text>(S)-malate + a quinone = a quinol + oxaloacetate</text>
        <dbReference type="Rhea" id="RHEA:46012"/>
        <dbReference type="ChEBI" id="CHEBI:15589"/>
        <dbReference type="ChEBI" id="CHEBI:16452"/>
        <dbReference type="ChEBI" id="CHEBI:24646"/>
        <dbReference type="ChEBI" id="CHEBI:132124"/>
        <dbReference type="EC" id="1.1.5.4"/>
    </reaction>
</comment>
<dbReference type="AlphaFoldDB" id="A0A4U2Z449"/>
<dbReference type="RefSeq" id="WP_137014189.1">
    <property type="nucleotide sequence ID" value="NZ_SZPX01000006.1"/>
</dbReference>
<evidence type="ECO:0000256" key="9">
    <source>
        <dbReference type="ARBA" id="ARBA00023002"/>
    </source>
</evidence>
<protein>
    <recommendedName>
        <fullName evidence="5">malate dehydrogenase (quinone)</fullName>
        <ecNumber evidence="5">1.1.5.4</ecNumber>
    </recommendedName>
    <alternativeName>
        <fullName evidence="11">MQO</fullName>
    </alternativeName>
    <alternativeName>
        <fullName evidence="10">Malate dehydrogenase [quinone]</fullName>
    </alternativeName>
</protein>